<organism evidence="2 3">
    <name type="scientific">Cardidatus Bartonella washoeensis 085-0475</name>
    <dbReference type="NCBI Taxonomy" id="1094564"/>
    <lineage>
        <taxon>Bacteria</taxon>
        <taxon>Pseudomonadati</taxon>
        <taxon>Pseudomonadota</taxon>
        <taxon>Alphaproteobacteria</taxon>
        <taxon>Hyphomicrobiales</taxon>
        <taxon>Bartonellaceae</taxon>
        <taxon>Bartonella</taxon>
    </lineage>
</organism>
<evidence type="ECO:0000256" key="1">
    <source>
        <dbReference type="SAM" id="Phobius"/>
    </source>
</evidence>
<dbReference type="AlphaFoldDB" id="J0Z7P8"/>
<accession>J0Z7P8</accession>
<feature type="transmembrane region" description="Helical" evidence="1">
    <location>
        <begin position="6"/>
        <end position="35"/>
    </location>
</feature>
<evidence type="ECO:0000313" key="3">
    <source>
        <dbReference type="Proteomes" id="UP000002646"/>
    </source>
</evidence>
<dbReference type="PATRIC" id="fig|1094564.3.peg.1479"/>
<keyword evidence="1" id="KW-1133">Transmembrane helix</keyword>
<name>J0Z7P8_9HYPH</name>
<proteinExistence type="predicted"/>
<dbReference type="EMBL" id="AILX01000019">
    <property type="protein sequence ID" value="EJF83733.1"/>
    <property type="molecule type" value="Genomic_DNA"/>
</dbReference>
<sequence length="61" mass="7347">MSGFLSAFIILFSLIMVVFSTFIMLFILALYYSVFKRARVYHKVKRELKRVRKERDRVLAQ</sequence>
<dbReference type="HOGENOM" id="CLU_198802_0_0_5"/>
<evidence type="ECO:0000313" key="2">
    <source>
        <dbReference type="EMBL" id="EJF83733.1"/>
    </source>
</evidence>
<reference evidence="2 3" key="1">
    <citation type="submission" date="2012-03" db="EMBL/GenBank/DDBJ databases">
        <title>The Genome Sequence of Bartonella washoensis 085-0475.</title>
        <authorList>
            <consortium name="The Broad Institute Genome Sequencing Platform"/>
            <consortium name="The Broad Institute Genome Sequencing Center for Infectious Disease"/>
            <person name="Feldgarden M."/>
            <person name="Kirby J."/>
            <person name="Kosoy M."/>
            <person name="Birtles R."/>
            <person name="Probert W.S."/>
            <person name="Chiaraviglio L."/>
            <person name="Young S.K."/>
            <person name="Zeng Q."/>
            <person name="Gargeya S."/>
            <person name="Fitzgerald M."/>
            <person name="Haas B."/>
            <person name="Abouelleil A."/>
            <person name="Alvarado L."/>
            <person name="Arachchi H.M."/>
            <person name="Berlin A."/>
            <person name="Chapman S.B."/>
            <person name="Gearin G."/>
            <person name="Goldberg J."/>
            <person name="Griggs A."/>
            <person name="Gujja S."/>
            <person name="Hansen M."/>
            <person name="Heiman D."/>
            <person name="Howarth C."/>
            <person name="Larimer J."/>
            <person name="Lui A."/>
            <person name="MacDonald P.J.P."/>
            <person name="McCowen C."/>
            <person name="Montmayeur A."/>
            <person name="Murphy C."/>
            <person name="Neiman D."/>
            <person name="Pearson M."/>
            <person name="Priest M."/>
            <person name="Roberts A."/>
            <person name="Saif S."/>
            <person name="Shea T."/>
            <person name="Sisk P."/>
            <person name="Stolte C."/>
            <person name="Sykes S."/>
            <person name="Wortman J."/>
            <person name="Nusbaum C."/>
            <person name="Birren B."/>
        </authorList>
    </citation>
    <scope>NUCLEOTIDE SEQUENCE [LARGE SCALE GENOMIC DNA]</scope>
    <source>
        <strain evidence="2 3">085-0475</strain>
    </source>
</reference>
<keyword evidence="1" id="KW-0472">Membrane</keyword>
<protein>
    <submittedName>
        <fullName evidence="2">Uncharacterized protein</fullName>
    </submittedName>
</protein>
<keyword evidence="1" id="KW-0812">Transmembrane</keyword>
<dbReference type="STRING" id="1094564.MCW_01282"/>
<comment type="caution">
    <text evidence="2">The sequence shown here is derived from an EMBL/GenBank/DDBJ whole genome shotgun (WGS) entry which is preliminary data.</text>
</comment>
<gene>
    <name evidence="2" type="ORF">MCW_01282</name>
</gene>
<dbReference type="Proteomes" id="UP000002646">
    <property type="component" value="Unassembled WGS sequence"/>
</dbReference>